<evidence type="ECO:0000313" key="3">
    <source>
        <dbReference type="Proteomes" id="UP000680706"/>
    </source>
</evidence>
<protein>
    <recommendedName>
        <fullName evidence="4">Holin</fullName>
    </recommendedName>
</protein>
<sequence length="78" mass="8754">MMPKTEFGSITGLSVYGALGYASSYLEPVLQFALLLAVLIGAILLAYGRWVDARNKRLDTRIKLHQLKDLEEADDKRE</sequence>
<gene>
    <name evidence="2" type="ORF">KGB56_10480</name>
</gene>
<dbReference type="Proteomes" id="UP000680706">
    <property type="component" value="Chromosome"/>
</dbReference>
<evidence type="ECO:0008006" key="4">
    <source>
        <dbReference type="Google" id="ProtNLM"/>
    </source>
</evidence>
<proteinExistence type="predicted"/>
<name>A0ABX8ARP0_9HYPH</name>
<evidence type="ECO:0000256" key="1">
    <source>
        <dbReference type="SAM" id="Phobius"/>
    </source>
</evidence>
<keyword evidence="3" id="KW-1185">Reference proteome</keyword>
<accession>A0ABX8ARP0</accession>
<keyword evidence="1" id="KW-0812">Transmembrane</keyword>
<keyword evidence="1" id="KW-1133">Transmembrane helix</keyword>
<reference evidence="2 3" key="1">
    <citation type="journal article" date="2021" name="Angew. Chem. Int. Ed. Engl.">
        <title>A novel family of nonribosomal peptides modulate collective behavior in Pseudovibrio bacteria isolated from marine sponges.</title>
        <authorList>
            <person name="Ioca L.P."/>
            <person name="Dai Y."/>
            <person name="Kunakom S."/>
            <person name="Diaz-Espinosa J."/>
            <person name="Krunic A."/>
            <person name="Crnkovic C.M."/>
            <person name="Orjala J."/>
            <person name="Sanchez L.M."/>
            <person name="Ferreira A.G."/>
            <person name="Berlinck R.G.S."/>
            <person name="Eustaquio A.S."/>
        </authorList>
    </citation>
    <scope>NUCLEOTIDE SEQUENCE [LARGE SCALE GENOMIC DNA]</scope>
    <source>
        <strain evidence="2 3">Ab134</strain>
    </source>
</reference>
<dbReference type="RefSeq" id="WP_063311139.1">
    <property type="nucleotide sequence ID" value="NZ_CP074126.1"/>
</dbReference>
<organism evidence="2 3">
    <name type="scientific">Pseudovibrio brasiliensis</name>
    <dbReference type="NCBI Taxonomy" id="1898042"/>
    <lineage>
        <taxon>Bacteria</taxon>
        <taxon>Pseudomonadati</taxon>
        <taxon>Pseudomonadota</taxon>
        <taxon>Alphaproteobacteria</taxon>
        <taxon>Hyphomicrobiales</taxon>
        <taxon>Stappiaceae</taxon>
        <taxon>Pseudovibrio</taxon>
    </lineage>
</organism>
<dbReference type="EMBL" id="CP074126">
    <property type="protein sequence ID" value="QUS57772.1"/>
    <property type="molecule type" value="Genomic_DNA"/>
</dbReference>
<keyword evidence="1" id="KW-0472">Membrane</keyword>
<evidence type="ECO:0000313" key="2">
    <source>
        <dbReference type="EMBL" id="QUS57772.1"/>
    </source>
</evidence>
<feature type="transmembrane region" description="Helical" evidence="1">
    <location>
        <begin position="32"/>
        <end position="51"/>
    </location>
</feature>